<dbReference type="Proteomes" id="UP001373714">
    <property type="component" value="Unassembled WGS sequence"/>
</dbReference>
<dbReference type="InterPro" id="IPR013087">
    <property type="entry name" value="Znf_C2H2_type"/>
</dbReference>
<feature type="compositionally biased region" description="Pro residues" evidence="1">
    <location>
        <begin position="193"/>
        <end position="206"/>
    </location>
</feature>
<organism evidence="3 4">
    <name type="scientific">Orbilia blumenaviensis</name>
    <dbReference type="NCBI Taxonomy" id="1796055"/>
    <lineage>
        <taxon>Eukaryota</taxon>
        <taxon>Fungi</taxon>
        <taxon>Dikarya</taxon>
        <taxon>Ascomycota</taxon>
        <taxon>Pezizomycotina</taxon>
        <taxon>Orbiliomycetes</taxon>
        <taxon>Orbiliales</taxon>
        <taxon>Orbiliaceae</taxon>
        <taxon>Orbilia</taxon>
    </lineage>
</organism>
<proteinExistence type="predicted"/>
<evidence type="ECO:0000256" key="1">
    <source>
        <dbReference type="SAM" id="MobiDB-lite"/>
    </source>
</evidence>
<feature type="compositionally biased region" description="Pro residues" evidence="1">
    <location>
        <begin position="172"/>
        <end position="184"/>
    </location>
</feature>
<evidence type="ECO:0000259" key="2">
    <source>
        <dbReference type="PROSITE" id="PS00028"/>
    </source>
</evidence>
<protein>
    <recommendedName>
        <fullName evidence="2">C2H2-type domain-containing protein</fullName>
    </recommendedName>
</protein>
<comment type="caution">
    <text evidence="3">The sequence shown here is derived from an EMBL/GenBank/DDBJ whole genome shotgun (WGS) entry which is preliminary data.</text>
</comment>
<feature type="compositionally biased region" description="Pro residues" evidence="1">
    <location>
        <begin position="215"/>
        <end position="224"/>
    </location>
</feature>
<sequence>MPPNCTTCNVTFPSAAFKKKHDRETHENEINVTFKDKVVRRVYRQNGVFSCSCSYNHINSNNFRMHGQVHNAPTEAALSTAGTPASTTPTIVAPVAPASAPTMKPVPIVAPSPTEGREKGAVGEASGIAAGSSALKRAYPGPGESALQETLEDIPVIRQPADPASIPACLPLDPPPPSSPQIPPEEPRSPVKPLSPQPAVAPPLSPKIPTEGPQPALPAPPVFPEPLTEEESETKRRRIGDVVATDVDVNVDVNVDVSVGVDIDVVDVDVEKISAAAATITRESVLNVSASATATKPTPAKAHKTYNINPLFLPPIWTAWPGYGDPAFITRMAGMTAIECPGDPEVFGFVRETATRMIREAITFINNQAPEMFGRKLLTSVGAISEEKFTVANPAEVETLFVRYILFLLRICSDDIPLEDFNRCRMETSHHMWQVRNVLVGVIKANFSEKQYMQYVGVFAGCGLNSHVVKIEDYQSSGILNFVTLLAWRDGRFVTGWEMYELLQKVDSMSRTVMGGLTLLDYSVEVAAGTAPILTGKPDPAREFQAYELLSVDGSFGVSGLSRSLHLMELVGYGCTSADKPTDFSTSTSRTFITMGDLRKVVLVSLADIEEKLRSMSFGVELAMDLSAVQDDISNSNHGYSFAQDERNGFDRRYLQRVVRRDPALLGKVVAGNAVNVDFFDAYSSYYGRCLELIATVIAICCGEIFEPEDCARLIVENGGGHSRNLYIVGGHMYMAWRAIGSDVIRIQILPNDLAVMLCRVIVYVVPFMEWMKQTVAAKSPLEWAHPILPRTFFTVSTRAIPGSSIRTIVRGQRAIKVDLTPKLLQNAVLKLKNQCGVNPRTSIVRRLELLPSSLSPRLLAVNQQNFVDAKKEMVWLDNLMTKEMIQMHPVKYRDHEKDDIKRKYLDIRPSIDPTRRLLAEFKEINDSCIEKRTKAVIFVRSAAMVQMIMAVGDTPEHPYQVVDAEKEAGVLEKWIDDQLNHLLIIPFSQFDALMPMKGEIGWIMHSGSCGDISTLLSHCQLADCGVVIYMPYEPTFNSIPSTKDEAAMQQLIQGCRKKALYWHMGLPGGDCHEEKCTKCNYCKANEEFSGVKAALRYIVTNKFCGFCIIHRSRATHHSRIKDNQCPFLSDAALAPLMKGIRFRISFVPSCCKVCGLPASWCPDKCQYQALPSLLCATALTDDELKRNLAALKIDPGRKVAEYLLAGEERNGMALVLQALFKGGCFQFHGPPLN</sequence>
<gene>
    <name evidence="3" type="ORF">TWF730_001759</name>
</gene>
<name>A0AAV9UIV2_9PEZI</name>
<feature type="domain" description="C2H2-type" evidence="2">
    <location>
        <begin position="5"/>
        <end position="26"/>
    </location>
</feature>
<dbReference type="EMBL" id="JAVHNS010000010">
    <property type="protein sequence ID" value="KAK6342283.1"/>
    <property type="molecule type" value="Genomic_DNA"/>
</dbReference>
<accession>A0AAV9UIV2</accession>
<dbReference type="AlphaFoldDB" id="A0AAV9UIV2"/>
<feature type="region of interest" description="Disordered" evidence="1">
    <location>
        <begin position="161"/>
        <end position="236"/>
    </location>
</feature>
<dbReference type="PROSITE" id="PS00028">
    <property type="entry name" value="ZINC_FINGER_C2H2_1"/>
    <property type="match status" value="1"/>
</dbReference>
<evidence type="ECO:0000313" key="4">
    <source>
        <dbReference type="Proteomes" id="UP001373714"/>
    </source>
</evidence>
<reference evidence="3 4" key="1">
    <citation type="submission" date="2019-10" db="EMBL/GenBank/DDBJ databases">
        <authorList>
            <person name="Palmer J.M."/>
        </authorList>
    </citation>
    <scope>NUCLEOTIDE SEQUENCE [LARGE SCALE GENOMIC DNA]</scope>
    <source>
        <strain evidence="3 4">TWF730</strain>
    </source>
</reference>
<evidence type="ECO:0000313" key="3">
    <source>
        <dbReference type="EMBL" id="KAK6342283.1"/>
    </source>
</evidence>
<keyword evidence="4" id="KW-1185">Reference proteome</keyword>